<dbReference type="KEGG" id="abac:LuPra_02613"/>
<dbReference type="PANTHER" id="PTHR30005:SF0">
    <property type="entry name" value="RETROGRADE REGULATION PROTEIN 2"/>
    <property type="match status" value="1"/>
</dbReference>
<dbReference type="STRING" id="1855912.LuPra_02613"/>
<reference evidence="3" key="2">
    <citation type="submission" date="2016-04" db="EMBL/GenBank/DDBJ databases">
        <title>First Complete Genome Sequence of a Subdivision 6 Acidobacterium.</title>
        <authorList>
            <person name="Huang S."/>
            <person name="Vieira S."/>
            <person name="Bunk B."/>
            <person name="Riedel T."/>
            <person name="Sproeer C."/>
            <person name="Overmann J."/>
        </authorList>
    </citation>
    <scope>NUCLEOTIDE SEQUENCE [LARGE SCALE GENOMIC DNA]</scope>
    <source>
        <strain evidence="3">DSM 100886 HEG_-6_39</strain>
    </source>
</reference>
<dbReference type="EC" id="3.6.1.40" evidence="2"/>
<evidence type="ECO:0000313" key="3">
    <source>
        <dbReference type="Proteomes" id="UP000076079"/>
    </source>
</evidence>
<evidence type="ECO:0000259" key="1">
    <source>
        <dbReference type="Pfam" id="PF02541"/>
    </source>
</evidence>
<dbReference type="Proteomes" id="UP000076079">
    <property type="component" value="Chromosome"/>
</dbReference>
<dbReference type="RefSeq" id="WP_110171145.1">
    <property type="nucleotide sequence ID" value="NZ_CP015136.1"/>
</dbReference>
<dbReference type="InterPro" id="IPR003695">
    <property type="entry name" value="Ppx_GppA_N"/>
</dbReference>
<dbReference type="PATRIC" id="fig|1813736.3.peg.2759"/>
<sequence length="504" mass="53923">MSEITPRWEWRTFGTRFARAEAVFAALETKGVQETDEIYLLTEKGSNVKVRAGLLDIKVLQQVNDAGLEQWIPVMKEGFPASAAVVRGVFNAMRVTPPDLTRDTYTFDQFLAELIEPTAAVRAARVHKHRVRYVVGACTSELSEVTVDSVRTRTIAVEMEDAAAVVAAVDSLGLAGYVNTNYSRGLAATLSGAPPRYAVLDVGTNSVKFHIAEAGADGTWKTVTDRAELTRLGEGVKEGGAIATEAAERTAAAIKGMVDEAQSAGCIAIAAVGTAGLRMATNSADVLEIIRARTGVKVEVISGDEESRLAYLAVQAGLPSATGHLVVFDTGGGSSQFTFGEGDHVSERFSVNVGAVRYTERYGLDGAVSNEVLREAMKAIAEDLSRIADRLSPETLVAMGGAVTNLTAVRYAMAKYDPGTIQGTVLTRNEIDRQIEQYRTTPLDKRAAIVGLQPKRADVILAGACIVRTVMELLGKHELTVGDRGLRHGLLVERFGSSHVANRS</sequence>
<dbReference type="Gene3D" id="3.30.420.150">
    <property type="entry name" value="Exopolyphosphatase. Domain 2"/>
    <property type="match status" value="1"/>
</dbReference>
<evidence type="ECO:0000313" key="2">
    <source>
        <dbReference type="EMBL" id="AMY09398.1"/>
    </source>
</evidence>
<dbReference type="CDD" id="cd24054">
    <property type="entry name" value="ASKHA_NBD_AaPPX-GppA_MtPPX2-like"/>
    <property type="match status" value="1"/>
</dbReference>
<reference evidence="2 3" key="1">
    <citation type="journal article" date="2016" name="Genome Announc.">
        <title>First Complete Genome Sequence of a Subdivision 6 Acidobacterium Strain.</title>
        <authorList>
            <person name="Huang S."/>
            <person name="Vieira S."/>
            <person name="Bunk B."/>
            <person name="Riedel T."/>
            <person name="Sproer C."/>
            <person name="Overmann J."/>
        </authorList>
    </citation>
    <scope>NUCLEOTIDE SEQUENCE [LARGE SCALE GENOMIC DNA]</scope>
    <source>
        <strain evidence="3">DSM 100886 HEG_-6_39</strain>
    </source>
</reference>
<protein>
    <submittedName>
        <fullName evidence="2">Guanosine-5'-triphosphate,3'-diphosphate pyrophosphatase</fullName>
        <ecNumber evidence="2">3.6.1.40</ecNumber>
    </submittedName>
</protein>
<feature type="domain" description="Ppx/GppA phosphatase N-terminal" evidence="1">
    <location>
        <begin position="217"/>
        <end position="494"/>
    </location>
</feature>
<keyword evidence="3" id="KW-1185">Reference proteome</keyword>
<dbReference type="PANTHER" id="PTHR30005">
    <property type="entry name" value="EXOPOLYPHOSPHATASE"/>
    <property type="match status" value="1"/>
</dbReference>
<dbReference type="GO" id="GO:0008894">
    <property type="term" value="F:guanosine-5'-triphosphate,3'-diphosphate diphosphatase activity"/>
    <property type="evidence" value="ECO:0007669"/>
    <property type="project" value="UniProtKB-EC"/>
</dbReference>
<accession>A0A143PMT5</accession>
<dbReference type="SUPFAM" id="SSF53067">
    <property type="entry name" value="Actin-like ATPase domain"/>
    <property type="match status" value="2"/>
</dbReference>
<dbReference type="Gene3D" id="3.30.420.40">
    <property type="match status" value="1"/>
</dbReference>
<dbReference type="InterPro" id="IPR043129">
    <property type="entry name" value="ATPase_NBD"/>
</dbReference>
<name>A0A143PMT5_LUTPR</name>
<organism evidence="2 3">
    <name type="scientific">Luteitalea pratensis</name>
    <dbReference type="NCBI Taxonomy" id="1855912"/>
    <lineage>
        <taxon>Bacteria</taxon>
        <taxon>Pseudomonadati</taxon>
        <taxon>Acidobacteriota</taxon>
        <taxon>Vicinamibacteria</taxon>
        <taxon>Vicinamibacterales</taxon>
        <taxon>Vicinamibacteraceae</taxon>
        <taxon>Luteitalea</taxon>
    </lineage>
</organism>
<dbReference type="AlphaFoldDB" id="A0A143PMT5"/>
<keyword evidence="2" id="KW-0378">Hydrolase</keyword>
<dbReference type="OrthoDB" id="9807195at2"/>
<proteinExistence type="predicted"/>
<dbReference type="EMBL" id="CP015136">
    <property type="protein sequence ID" value="AMY09398.1"/>
    <property type="molecule type" value="Genomic_DNA"/>
</dbReference>
<dbReference type="Pfam" id="PF02541">
    <property type="entry name" value="Ppx-GppA"/>
    <property type="match status" value="1"/>
</dbReference>
<gene>
    <name evidence="2" type="primary">gppA</name>
    <name evidence="2" type="ORF">LuPra_02613</name>
</gene>
<dbReference type="InterPro" id="IPR050273">
    <property type="entry name" value="GppA/Ppx_hydrolase"/>
</dbReference>